<reference evidence="2 3" key="1">
    <citation type="journal article" date="2024" name="Microbiol. Resour. Announc.">
        <title>Genome annotations for the ascomycete fungi Trichoderma harzianum, Trichoderma aggressivum, and Purpureocillium lilacinum.</title>
        <authorList>
            <person name="Beijen E.P.W."/>
            <person name="Ohm R.A."/>
        </authorList>
    </citation>
    <scope>NUCLEOTIDE SEQUENCE [LARGE SCALE GENOMIC DNA]</scope>
    <source>
        <strain evidence="2 3">CBS 150709</strain>
    </source>
</reference>
<feature type="compositionally biased region" description="Low complexity" evidence="1">
    <location>
        <begin position="106"/>
        <end position="157"/>
    </location>
</feature>
<comment type="caution">
    <text evidence="2">The sequence shown here is derived from an EMBL/GenBank/DDBJ whole genome shotgun (WGS) entry which is preliminary data.</text>
</comment>
<feature type="compositionally biased region" description="Polar residues" evidence="1">
    <location>
        <begin position="325"/>
        <end position="343"/>
    </location>
</feature>
<dbReference type="Proteomes" id="UP001287286">
    <property type="component" value="Unassembled WGS sequence"/>
</dbReference>
<feature type="compositionally biased region" description="Basic and acidic residues" evidence="1">
    <location>
        <begin position="15"/>
        <end position="28"/>
    </location>
</feature>
<proteinExistence type="predicted"/>
<evidence type="ECO:0000313" key="2">
    <source>
        <dbReference type="EMBL" id="KAK4086154.1"/>
    </source>
</evidence>
<organism evidence="2 3">
    <name type="scientific">Purpureocillium lilacinum</name>
    <name type="common">Paecilomyces lilacinus</name>
    <dbReference type="NCBI Taxonomy" id="33203"/>
    <lineage>
        <taxon>Eukaryota</taxon>
        <taxon>Fungi</taxon>
        <taxon>Dikarya</taxon>
        <taxon>Ascomycota</taxon>
        <taxon>Pezizomycotina</taxon>
        <taxon>Sordariomycetes</taxon>
        <taxon>Hypocreomycetidae</taxon>
        <taxon>Hypocreales</taxon>
        <taxon>Ophiocordycipitaceae</taxon>
        <taxon>Purpureocillium</taxon>
    </lineage>
</organism>
<dbReference type="EMBL" id="JAWRVI010000043">
    <property type="protein sequence ID" value="KAK4086154.1"/>
    <property type="molecule type" value="Genomic_DNA"/>
</dbReference>
<feature type="compositionally biased region" description="Polar residues" evidence="1">
    <location>
        <begin position="249"/>
        <end position="263"/>
    </location>
</feature>
<keyword evidence="3" id="KW-1185">Reference proteome</keyword>
<evidence type="ECO:0000313" key="3">
    <source>
        <dbReference type="Proteomes" id="UP001287286"/>
    </source>
</evidence>
<feature type="compositionally biased region" description="Pro residues" evidence="1">
    <location>
        <begin position="203"/>
        <end position="232"/>
    </location>
</feature>
<gene>
    <name evidence="2" type="ORF">Purlil1_9466</name>
</gene>
<protein>
    <submittedName>
        <fullName evidence="2">Uncharacterized protein</fullName>
    </submittedName>
</protein>
<feature type="region of interest" description="Disordered" evidence="1">
    <location>
        <begin position="1"/>
        <end position="343"/>
    </location>
</feature>
<feature type="compositionally biased region" description="Pro residues" evidence="1">
    <location>
        <begin position="165"/>
        <end position="190"/>
    </location>
</feature>
<accession>A0ABR0BQ53</accession>
<name>A0ABR0BQ53_PURLI</name>
<feature type="compositionally biased region" description="Polar residues" evidence="1">
    <location>
        <begin position="50"/>
        <end position="62"/>
    </location>
</feature>
<feature type="compositionally biased region" description="Pro residues" evidence="1">
    <location>
        <begin position="96"/>
        <end position="105"/>
    </location>
</feature>
<sequence>MPPAPLLPHRQAHLSRQDIGRREIDHCSAHLARSSIRRNTSIPRQVRRYSVQSPLGQPTSPDLASHRRVPRPPPPKPPKAQRQVTERAPGRQRPHGPTPPRPSPPSQVKSSRPRISPLRPAAAARAPAPPATRARPTPVPSLARSRSSTTTITVRCTLPVSSAGPCPPHPPVLAKPRSPAQPSPARPGPSPDTEQHLSTNSLPPQPGGAPAPHAPANPTPPPTPVAFPPPSPSFHRYSRIPRRAEANLAIQQLSPVSRTSTTPHCRARPAPLVASAIRRHDHRRPLLDTTPFRRPRANVFTGPGSPRLARESLRPGVPASFSPDEPQTQRPSPSTAPEKSPLCSTALQRPEYPKVSKASSLISFSCLLAARSPLHAPVNRPSCFPFPPATVGRHRRLRSTTSVPGLASLLTWLHARGELPLPARARDRACCIACIASLPGTSSRAHAQLSSTKAPLPTRQGCHAGFCGPWHS</sequence>
<evidence type="ECO:0000256" key="1">
    <source>
        <dbReference type="SAM" id="MobiDB-lite"/>
    </source>
</evidence>